<sequence length="79" mass="8460">MALSSSSFALRRLLRVSSSASLPQWTWSPLSAYRQNSSSSSSSSSSSPLHPSFPSTTTPPPPTFLPLRRPSYSLAGFQG</sequence>
<evidence type="ECO:0000313" key="2">
    <source>
        <dbReference type="EMBL" id="CAG1846490.1"/>
    </source>
</evidence>
<reference evidence="2" key="1">
    <citation type="submission" date="2021-03" db="EMBL/GenBank/DDBJ databases">
        <authorList>
            <consortium name="Genoscope - CEA"/>
            <person name="William W."/>
        </authorList>
    </citation>
    <scope>NUCLEOTIDE SEQUENCE</scope>
    <source>
        <strain evidence="2">Doubled-haploid Pahang</strain>
    </source>
</reference>
<feature type="region of interest" description="Disordered" evidence="1">
    <location>
        <begin position="32"/>
        <end position="79"/>
    </location>
</feature>
<protein>
    <submittedName>
        <fullName evidence="2">(wild Malaysian banana) hypothetical protein</fullName>
    </submittedName>
</protein>
<dbReference type="EMBL" id="HG996471">
    <property type="protein sequence ID" value="CAG1846490.1"/>
    <property type="molecule type" value="Genomic_DNA"/>
</dbReference>
<dbReference type="AlphaFoldDB" id="A0A8D7F861"/>
<feature type="compositionally biased region" description="Low complexity" evidence="1">
    <location>
        <begin position="37"/>
        <end position="56"/>
    </location>
</feature>
<name>A0A8D7F861_MUSAM</name>
<organism evidence="2">
    <name type="scientific">Musa acuminata subsp. malaccensis</name>
    <name type="common">Wild banana</name>
    <name type="synonym">Musa malaccensis</name>
    <dbReference type="NCBI Taxonomy" id="214687"/>
    <lineage>
        <taxon>Eukaryota</taxon>
        <taxon>Viridiplantae</taxon>
        <taxon>Streptophyta</taxon>
        <taxon>Embryophyta</taxon>
        <taxon>Tracheophyta</taxon>
        <taxon>Spermatophyta</taxon>
        <taxon>Magnoliopsida</taxon>
        <taxon>Liliopsida</taxon>
        <taxon>Zingiberales</taxon>
        <taxon>Musaceae</taxon>
        <taxon>Musa</taxon>
    </lineage>
</organism>
<proteinExistence type="predicted"/>
<evidence type="ECO:0000256" key="1">
    <source>
        <dbReference type="SAM" id="MobiDB-lite"/>
    </source>
</evidence>
<accession>A0A8D7F861</accession>
<gene>
    <name evidence="2" type="ORF">GSMUA_162850.1</name>
</gene>